<dbReference type="PANTHER" id="PTHR24006">
    <property type="entry name" value="UBIQUITIN CARBOXYL-TERMINAL HYDROLASE"/>
    <property type="match status" value="1"/>
</dbReference>
<dbReference type="AlphaFoldDB" id="A0AAW1YEM9"/>
<evidence type="ECO:0000313" key="15">
    <source>
        <dbReference type="Proteomes" id="UP001457282"/>
    </source>
</evidence>
<evidence type="ECO:0000256" key="8">
    <source>
        <dbReference type="ARBA" id="ARBA00022807"/>
    </source>
</evidence>
<evidence type="ECO:0000259" key="12">
    <source>
        <dbReference type="PROSITE" id="PS50235"/>
    </source>
</evidence>
<dbReference type="Proteomes" id="UP001457282">
    <property type="component" value="Unassembled WGS sequence"/>
</dbReference>
<reference evidence="14 15" key="1">
    <citation type="journal article" date="2023" name="G3 (Bethesda)">
        <title>A chromosome-length genome assembly and annotation of blackberry (Rubus argutus, cv. 'Hillquist').</title>
        <authorList>
            <person name="Bruna T."/>
            <person name="Aryal R."/>
            <person name="Dudchenko O."/>
            <person name="Sargent D.J."/>
            <person name="Mead D."/>
            <person name="Buti M."/>
            <person name="Cavallini A."/>
            <person name="Hytonen T."/>
            <person name="Andres J."/>
            <person name="Pham M."/>
            <person name="Weisz D."/>
            <person name="Mascagni F."/>
            <person name="Usai G."/>
            <person name="Natali L."/>
            <person name="Bassil N."/>
            <person name="Fernandez G.E."/>
            <person name="Lomsadze A."/>
            <person name="Armour M."/>
            <person name="Olukolu B."/>
            <person name="Poorten T."/>
            <person name="Britton C."/>
            <person name="Davik J."/>
            <person name="Ashrafi H."/>
            <person name="Aiden E.L."/>
            <person name="Borodovsky M."/>
            <person name="Worthington M."/>
        </authorList>
    </citation>
    <scope>NUCLEOTIDE SEQUENCE [LARGE SCALE GENOMIC DNA]</scope>
    <source>
        <strain evidence="14">PI 553951</strain>
    </source>
</reference>
<dbReference type="GO" id="GO:0005634">
    <property type="term" value="C:nucleus"/>
    <property type="evidence" value="ECO:0007669"/>
    <property type="project" value="UniProtKB-SubCell"/>
</dbReference>
<dbReference type="GO" id="GO:0006508">
    <property type="term" value="P:proteolysis"/>
    <property type="evidence" value="ECO:0007669"/>
    <property type="project" value="UniProtKB-KW"/>
</dbReference>
<keyword evidence="7" id="KW-0378">Hydrolase</keyword>
<dbReference type="Pfam" id="PF00443">
    <property type="entry name" value="UCH"/>
    <property type="match status" value="2"/>
</dbReference>
<keyword evidence="9" id="KW-0539">Nucleus</keyword>
<comment type="subcellular location">
    <subcellularLocation>
        <location evidence="2">Nucleus</location>
    </subcellularLocation>
</comment>
<dbReference type="SUPFAM" id="SSF54001">
    <property type="entry name" value="Cysteine proteinases"/>
    <property type="match status" value="1"/>
</dbReference>
<dbReference type="InterPro" id="IPR035927">
    <property type="entry name" value="DUSP-like_sf"/>
</dbReference>
<evidence type="ECO:0000256" key="2">
    <source>
        <dbReference type="ARBA" id="ARBA00004123"/>
    </source>
</evidence>
<evidence type="ECO:0000256" key="3">
    <source>
        <dbReference type="ARBA" id="ARBA00009085"/>
    </source>
</evidence>
<protein>
    <recommendedName>
        <fullName evidence="4">ubiquitinyl hydrolase 1</fullName>
        <ecNumber evidence="4">3.4.19.12</ecNumber>
    </recommendedName>
</protein>
<gene>
    <name evidence="14" type="ORF">M0R45_011644</name>
</gene>
<dbReference type="GO" id="GO:0016579">
    <property type="term" value="P:protein deubiquitination"/>
    <property type="evidence" value="ECO:0007669"/>
    <property type="project" value="InterPro"/>
</dbReference>
<evidence type="ECO:0000256" key="10">
    <source>
        <dbReference type="SAM" id="MobiDB-lite"/>
    </source>
</evidence>
<dbReference type="InterPro" id="IPR050164">
    <property type="entry name" value="Peptidase_C19"/>
</dbReference>
<dbReference type="SUPFAM" id="SSF143791">
    <property type="entry name" value="DUSP-like"/>
    <property type="match status" value="1"/>
</dbReference>
<dbReference type="InterPro" id="IPR001394">
    <property type="entry name" value="Peptidase_C19_UCH"/>
</dbReference>
<feature type="domain" description="USP" evidence="12">
    <location>
        <begin position="74"/>
        <end position="391"/>
    </location>
</feature>
<dbReference type="EC" id="3.4.19.12" evidence="4"/>
<dbReference type="EMBL" id="JBEDUW010000002">
    <property type="protein sequence ID" value="KAK9946168.1"/>
    <property type="molecule type" value="Genomic_DNA"/>
</dbReference>
<dbReference type="GO" id="GO:0005829">
    <property type="term" value="C:cytosol"/>
    <property type="evidence" value="ECO:0007669"/>
    <property type="project" value="TreeGrafter"/>
</dbReference>
<dbReference type="PROSITE" id="PS50235">
    <property type="entry name" value="USP_3"/>
    <property type="match status" value="1"/>
</dbReference>
<feature type="compositionally biased region" description="Basic residues" evidence="10">
    <location>
        <begin position="1"/>
        <end position="13"/>
    </location>
</feature>
<dbReference type="InterPro" id="IPR044743">
    <property type="entry name" value="Ubl_USP48"/>
</dbReference>
<dbReference type="InterPro" id="IPR000626">
    <property type="entry name" value="Ubiquitin-like_dom"/>
</dbReference>
<evidence type="ECO:0000256" key="5">
    <source>
        <dbReference type="ARBA" id="ARBA00022670"/>
    </source>
</evidence>
<keyword evidence="5" id="KW-0645">Protease</keyword>
<feature type="region of interest" description="Disordered" evidence="10">
    <location>
        <begin position="1"/>
        <end position="21"/>
    </location>
</feature>
<dbReference type="PANTHER" id="PTHR24006:SF722">
    <property type="entry name" value="UBIQUITIN CARBOXYL-TERMINAL HYDROLASE 48"/>
    <property type="match status" value="1"/>
</dbReference>
<evidence type="ECO:0000256" key="6">
    <source>
        <dbReference type="ARBA" id="ARBA00022786"/>
    </source>
</evidence>
<dbReference type="CDD" id="cd01795">
    <property type="entry name" value="Ubl_USP48"/>
    <property type="match status" value="1"/>
</dbReference>
<dbReference type="PROSITE" id="PS00972">
    <property type="entry name" value="USP_1"/>
    <property type="match status" value="1"/>
</dbReference>
<dbReference type="Gene3D" id="3.10.20.90">
    <property type="entry name" value="Phosphatidylinositol 3-kinase Catalytic Subunit, Chain A, domain 1"/>
    <property type="match status" value="1"/>
</dbReference>
<feature type="domain" description="DUSP" evidence="13">
    <location>
        <begin position="451"/>
        <end position="543"/>
    </location>
</feature>
<evidence type="ECO:0000313" key="14">
    <source>
        <dbReference type="EMBL" id="KAK9946168.1"/>
    </source>
</evidence>
<evidence type="ECO:0000256" key="4">
    <source>
        <dbReference type="ARBA" id="ARBA00012759"/>
    </source>
</evidence>
<accession>A0AAW1YEM9</accession>
<dbReference type="GO" id="GO:0004843">
    <property type="term" value="F:cysteine-type deubiquitinase activity"/>
    <property type="evidence" value="ECO:0007669"/>
    <property type="project" value="UniProtKB-EC"/>
</dbReference>
<name>A0AAW1YEM9_RUBAR</name>
<dbReference type="PROSITE" id="PS50053">
    <property type="entry name" value="UBIQUITIN_2"/>
    <property type="match status" value="1"/>
</dbReference>
<dbReference type="InterPro" id="IPR038765">
    <property type="entry name" value="Papain-like_cys_pep_sf"/>
</dbReference>
<organism evidence="14 15">
    <name type="scientific">Rubus argutus</name>
    <name type="common">Southern blackberry</name>
    <dbReference type="NCBI Taxonomy" id="59490"/>
    <lineage>
        <taxon>Eukaryota</taxon>
        <taxon>Viridiplantae</taxon>
        <taxon>Streptophyta</taxon>
        <taxon>Embryophyta</taxon>
        <taxon>Tracheophyta</taxon>
        <taxon>Spermatophyta</taxon>
        <taxon>Magnoliopsida</taxon>
        <taxon>eudicotyledons</taxon>
        <taxon>Gunneridae</taxon>
        <taxon>Pentapetalae</taxon>
        <taxon>rosids</taxon>
        <taxon>fabids</taxon>
        <taxon>Rosales</taxon>
        <taxon>Rosaceae</taxon>
        <taxon>Rosoideae</taxon>
        <taxon>Rosoideae incertae sedis</taxon>
        <taxon>Rubus</taxon>
    </lineage>
</organism>
<evidence type="ECO:0000259" key="11">
    <source>
        <dbReference type="PROSITE" id="PS50053"/>
    </source>
</evidence>
<dbReference type="InterPro" id="IPR028889">
    <property type="entry name" value="USP"/>
</dbReference>
<keyword evidence="8" id="KW-0788">Thiol protease</keyword>
<sequence>MSRPGTRSKNKRNKQGDNVDTTAEILRKIHATGEIANEDIKTLYKVSKPKTSEILQKLGPDPSLDLRPSDDCPAGLTNLGATCYANSILQCLYMNKSFREGLFLVETGCLGKTAVLNQLFRLFAQLHLSKMAFIDSSPFVQTLELDNGVQQDSHEFLTLLLSLLERCLSHSKIVKAKAIVQDLFRGSVSHVTRCSQCGKNSEASSKMEDFYELELNVKGLKSLGESLDDYLSVEELQGDNQYFCESCKTRVDATRSIKLHTLPDVLNFQLKRCVFLPKTTTKKKITSAFIFLDGHYVAHIKDEKTEQWWEFDDEHVSNLGSHPFGEGTSSSNSRPVKLEPVNPPSTEQMNAVSNGDHKMDVDHQQPSESIASFDGETFSSGDAYMLMYNLRHSWKDEGKTRVECNGNDMMIDGDSVSGSLPCNICEEIKDSNAVYLDCCQQYKFKKEEEMNRIKERRQEVRSILSEAPVRSLDDPFFWVSTDWLRQWADNITPPVLDNTSIQCMHGKVPASKVGCMKRLSAEAWTKLFSKYNGGPVLTNDDSCTVCLIDGARDVVCADSYRDRRILMKQVAEDALAGRCSDGLYYVSKSWLQQWLKRKILDAPTEADAGPTVSIRCPHGQLLPEQAAGAKRLLIPEILWLFLYGDALTVKPADDLGCSTFLSDSVQCSQCSDELSEVACMEDSLRLVREKQRQIHDKLAVGKSRNVSSVEKPETLDGIMDLIKCEKHSRLLERPVDLVCKRGLISQKSSPLDGLILITETDWKSFCEEWVNGDVDSRSLLIRTCPEICEDCIGEKESRELMRKLDYCNEDIYVFLIHGKEAPKYILQASETSFDPDRRVSKRSRKTNNGDQISLKVSGSTSIYQLKMMIWESFGVVKENQILRKGTRIIDSECATLADLNIFPGDKLWVTDSEIHENRDIADELSDQKMDVQHTEEGFRGTLLTANISSQVV</sequence>
<evidence type="ECO:0000256" key="7">
    <source>
        <dbReference type="ARBA" id="ARBA00022801"/>
    </source>
</evidence>
<dbReference type="GO" id="GO:0004197">
    <property type="term" value="F:cysteine-type endopeptidase activity"/>
    <property type="evidence" value="ECO:0007669"/>
    <property type="project" value="InterPro"/>
</dbReference>
<proteinExistence type="inferred from homology"/>
<evidence type="ECO:0000256" key="1">
    <source>
        <dbReference type="ARBA" id="ARBA00000707"/>
    </source>
</evidence>
<dbReference type="InterPro" id="IPR029071">
    <property type="entry name" value="Ubiquitin-like_domsf"/>
</dbReference>
<comment type="similarity">
    <text evidence="3">Belongs to the peptidase C19 family.</text>
</comment>
<keyword evidence="6" id="KW-0833">Ubl conjugation pathway</keyword>
<dbReference type="PROSITE" id="PS51283">
    <property type="entry name" value="DUSP"/>
    <property type="match status" value="2"/>
</dbReference>
<dbReference type="InterPro" id="IPR006615">
    <property type="entry name" value="Pept_C19_DUSP"/>
</dbReference>
<evidence type="ECO:0000259" key="13">
    <source>
        <dbReference type="PROSITE" id="PS51283"/>
    </source>
</evidence>
<comment type="catalytic activity">
    <reaction evidence="1">
        <text>Thiol-dependent hydrolysis of ester, thioester, amide, peptide and isopeptide bonds formed by the C-terminal Gly of ubiquitin (a 76-residue protein attached to proteins as an intracellular targeting signal).</text>
        <dbReference type="EC" id="3.4.19.12"/>
    </reaction>
</comment>
<keyword evidence="15" id="KW-1185">Reference proteome</keyword>
<feature type="domain" description="Ubiquitin-like" evidence="11">
    <location>
        <begin position="845"/>
        <end position="907"/>
    </location>
</feature>
<dbReference type="SMART" id="SM00695">
    <property type="entry name" value="DUSP"/>
    <property type="match status" value="1"/>
</dbReference>
<dbReference type="InterPro" id="IPR018200">
    <property type="entry name" value="USP_CS"/>
</dbReference>
<dbReference type="SUPFAM" id="SSF54236">
    <property type="entry name" value="Ubiquitin-like"/>
    <property type="match status" value="1"/>
</dbReference>
<dbReference type="Gene3D" id="3.90.70.10">
    <property type="entry name" value="Cysteine proteinases"/>
    <property type="match status" value="1"/>
</dbReference>
<comment type="caution">
    <text evidence="14">The sequence shown here is derived from an EMBL/GenBank/DDBJ whole genome shotgun (WGS) entry which is preliminary data.</text>
</comment>
<evidence type="ECO:0000256" key="9">
    <source>
        <dbReference type="ARBA" id="ARBA00023242"/>
    </source>
</evidence>
<feature type="domain" description="DUSP" evidence="13">
    <location>
        <begin position="557"/>
        <end position="665"/>
    </location>
</feature>
<dbReference type="FunFam" id="3.90.70.10:FF:000299">
    <property type="entry name" value="Os03g0192800 protein"/>
    <property type="match status" value="1"/>
</dbReference>